<dbReference type="EMBL" id="MSIE01000045">
    <property type="protein sequence ID" value="OLF15110.1"/>
    <property type="molecule type" value="Genomic_DNA"/>
</dbReference>
<dbReference type="OrthoDB" id="3696167at2"/>
<evidence type="ECO:0000259" key="2">
    <source>
        <dbReference type="Pfam" id="PF14317"/>
    </source>
</evidence>
<gene>
    <name evidence="3" type="ORF">BU204_23895</name>
</gene>
<dbReference type="STRING" id="1912961.BU204_23895"/>
<evidence type="ECO:0000313" key="3">
    <source>
        <dbReference type="EMBL" id="OLF15110.1"/>
    </source>
</evidence>
<accession>A0A1Q8CL90</accession>
<dbReference type="AlphaFoldDB" id="A0A1Q8CL90"/>
<dbReference type="InterPro" id="IPR025588">
    <property type="entry name" value="YcxB-like_C"/>
</dbReference>
<dbReference type="Proteomes" id="UP000185596">
    <property type="component" value="Unassembled WGS sequence"/>
</dbReference>
<organism evidence="3 4">
    <name type="scientific">Actinophytocola xanthii</name>
    <dbReference type="NCBI Taxonomy" id="1912961"/>
    <lineage>
        <taxon>Bacteria</taxon>
        <taxon>Bacillati</taxon>
        <taxon>Actinomycetota</taxon>
        <taxon>Actinomycetes</taxon>
        <taxon>Pseudonocardiales</taxon>
        <taxon>Pseudonocardiaceae</taxon>
    </lineage>
</organism>
<comment type="caution">
    <text evidence="3">The sequence shown here is derived from an EMBL/GenBank/DDBJ whole genome shotgun (WGS) entry which is preliminary data.</text>
</comment>
<keyword evidence="1" id="KW-0472">Membrane</keyword>
<dbReference type="RefSeq" id="WP_075127970.1">
    <property type="nucleotide sequence ID" value="NZ_MSIE01000045.1"/>
</dbReference>
<evidence type="ECO:0000313" key="4">
    <source>
        <dbReference type="Proteomes" id="UP000185596"/>
    </source>
</evidence>
<feature type="transmembrane region" description="Helical" evidence="1">
    <location>
        <begin position="30"/>
        <end position="48"/>
    </location>
</feature>
<feature type="domain" description="YcxB-like C-terminal" evidence="2">
    <location>
        <begin position="106"/>
        <end position="154"/>
    </location>
</feature>
<keyword evidence="1" id="KW-1133">Transmembrane helix</keyword>
<reference evidence="3 4" key="1">
    <citation type="submission" date="2016-12" db="EMBL/GenBank/DDBJ databases">
        <title>The draft genome sequence of Actinophytocola sp. 11-183.</title>
        <authorList>
            <person name="Wang W."/>
            <person name="Yuan L."/>
        </authorList>
    </citation>
    <scope>NUCLEOTIDE SEQUENCE [LARGE SCALE GENOMIC DNA]</scope>
    <source>
        <strain evidence="3 4">11-183</strain>
    </source>
</reference>
<proteinExistence type="predicted"/>
<keyword evidence="1" id="KW-0812">Transmembrane</keyword>
<protein>
    <recommendedName>
        <fullName evidence="2">YcxB-like C-terminal domain-containing protein</fullName>
    </recommendedName>
</protein>
<feature type="transmembrane region" description="Helical" evidence="1">
    <location>
        <begin position="54"/>
        <end position="73"/>
    </location>
</feature>
<name>A0A1Q8CL90_9PSEU</name>
<sequence length="164" mass="18150">MVEERLELRWDPRAADWSDALRAVTPLYRWSPWFAVVLAAFGVVLLVLGEPVPAIFGLICAAVIAAMPLLGVYSSFHRNPVASATVTATADEQSLRMMTVDGTAFSDLRWATLSGWLETRRCFVLRTGGSSALFPVPLRAFGEAAELDRFRELLGRQLGPENRR</sequence>
<evidence type="ECO:0000256" key="1">
    <source>
        <dbReference type="SAM" id="Phobius"/>
    </source>
</evidence>
<dbReference type="Pfam" id="PF14317">
    <property type="entry name" value="YcxB"/>
    <property type="match status" value="1"/>
</dbReference>
<keyword evidence="4" id="KW-1185">Reference proteome</keyword>